<dbReference type="InterPro" id="IPR046348">
    <property type="entry name" value="SIS_dom_sf"/>
</dbReference>
<dbReference type="AlphaFoldDB" id="A0A0F5QH03"/>
<dbReference type="PANTHER" id="PTHR30514:SF1">
    <property type="entry name" value="HTH-TYPE TRANSCRIPTIONAL REGULATOR HEXR-RELATED"/>
    <property type="match status" value="1"/>
</dbReference>
<dbReference type="InterPro" id="IPR000281">
    <property type="entry name" value="HTH_RpiR"/>
</dbReference>
<keyword evidence="2" id="KW-0238">DNA-binding</keyword>
<gene>
    <name evidence="6" type="ORF">WH87_03485</name>
</gene>
<dbReference type="InterPro" id="IPR001347">
    <property type="entry name" value="SIS_dom"/>
</dbReference>
<dbReference type="Gene3D" id="1.10.10.10">
    <property type="entry name" value="Winged helix-like DNA-binding domain superfamily/Winged helix DNA-binding domain"/>
    <property type="match status" value="1"/>
</dbReference>
<dbReference type="Pfam" id="PF01380">
    <property type="entry name" value="SIS"/>
    <property type="match status" value="1"/>
</dbReference>
<dbReference type="PATRIC" id="fig|1293439.3.peg.253"/>
<dbReference type="PROSITE" id="PS51464">
    <property type="entry name" value="SIS"/>
    <property type="match status" value="1"/>
</dbReference>
<proteinExistence type="predicted"/>
<dbReference type="GO" id="GO:0003700">
    <property type="term" value="F:DNA-binding transcription factor activity"/>
    <property type="evidence" value="ECO:0007669"/>
    <property type="project" value="InterPro"/>
</dbReference>
<dbReference type="Proteomes" id="UP000033411">
    <property type="component" value="Unassembled WGS sequence"/>
</dbReference>
<keyword evidence="3" id="KW-0804">Transcription</keyword>
<dbReference type="SUPFAM" id="SSF46689">
    <property type="entry name" value="Homeodomain-like"/>
    <property type="match status" value="1"/>
</dbReference>
<evidence type="ECO:0008006" key="8">
    <source>
        <dbReference type="Google" id="ProtNLM"/>
    </source>
</evidence>
<dbReference type="InterPro" id="IPR035472">
    <property type="entry name" value="RpiR-like_SIS"/>
</dbReference>
<evidence type="ECO:0000256" key="2">
    <source>
        <dbReference type="ARBA" id="ARBA00023125"/>
    </source>
</evidence>
<keyword evidence="1" id="KW-0805">Transcription regulation</keyword>
<comment type="caution">
    <text evidence="6">The sequence shown here is derived from an EMBL/GenBank/DDBJ whole genome shotgun (WGS) entry which is preliminary data.</text>
</comment>
<dbReference type="PROSITE" id="PS51071">
    <property type="entry name" value="HTH_RPIR"/>
    <property type="match status" value="1"/>
</dbReference>
<evidence type="ECO:0000256" key="3">
    <source>
        <dbReference type="ARBA" id="ARBA00023163"/>
    </source>
</evidence>
<organism evidence="6 7">
    <name type="scientific">Devosia epidermidihirudinis</name>
    <dbReference type="NCBI Taxonomy" id="1293439"/>
    <lineage>
        <taxon>Bacteria</taxon>
        <taxon>Pseudomonadati</taxon>
        <taxon>Pseudomonadota</taxon>
        <taxon>Alphaproteobacteria</taxon>
        <taxon>Hyphomicrobiales</taxon>
        <taxon>Devosiaceae</taxon>
        <taxon>Devosia</taxon>
    </lineage>
</organism>
<dbReference type="RefSeq" id="WP_046138472.1">
    <property type="nucleotide sequence ID" value="NZ_LANJ01000011.1"/>
</dbReference>
<feature type="domain" description="HTH rpiR-type" evidence="4">
    <location>
        <begin position="8"/>
        <end position="84"/>
    </location>
</feature>
<dbReference type="EMBL" id="LANJ01000011">
    <property type="protein sequence ID" value="KKC39299.1"/>
    <property type="molecule type" value="Genomic_DNA"/>
</dbReference>
<keyword evidence="7" id="KW-1185">Reference proteome</keyword>
<evidence type="ECO:0000256" key="1">
    <source>
        <dbReference type="ARBA" id="ARBA00023015"/>
    </source>
</evidence>
<dbReference type="InterPro" id="IPR009057">
    <property type="entry name" value="Homeodomain-like_sf"/>
</dbReference>
<accession>A0A0F5QH03</accession>
<evidence type="ECO:0000313" key="6">
    <source>
        <dbReference type="EMBL" id="KKC39299.1"/>
    </source>
</evidence>
<protein>
    <recommendedName>
        <fullName evidence="8">RpiR family transcriptional regulator</fullName>
    </recommendedName>
</protein>
<dbReference type="Pfam" id="PF01418">
    <property type="entry name" value="HTH_6"/>
    <property type="match status" value="1"/>
</dbReference>
<evidence type="ECO:0000259" key="5">
    <source>
        <dbReference type="PROSITE" id="PS51464"/>
    </source>
</evidence>
<name>A0A0F5QH03_9HYPH</name>
<dbReference type="GO" id="GO:0097367">
    <property type="term" value="F:carbohydrate derivative binding"/>
    <property type="evidence" value="ECO:0007669"/>
    <property type="project" value="InterPro"/>
</dbReference>
<dbReference type="GO" id="GO:0003677">
    <property type="term" value="F:DNA binding"/>
    <property type="evidence" value="ECO:0007669"/>
    <property type="project" value="UniProtKB-KW"/>
</dbReference>
<reference evidence="6 7" key="1">
    <citation type="submission" date="2015-03" db="EMBL/GenBank/DDBJ databases">
        <authorList>
            <person name="Lepp D."/>
            <person name="Hassan Y.I."/>
            <person name="Li X.-Z."/>
            <person name="Zhou T."/>
        </authorList>
    </citation>
    <scope>NUCLEOTIDE SEQUENCE [LARGE SCALE GENOMIC DNA]</scope>
    <source>
        <strain evidence="6 7">E84</strain>
    </source>
</reference>
<dbReference type="GO" id="GO:1901135">
    <property type="term" value="P:carbohydrate derivative metabolic process"/>
    <property type="evidence" value="ECO:0007669"/>
    <property type="project" value="InterPro"/>
</dbReference>
<evidence type="ECO:0000313" key="7">
    <source>
        <dbReference type="Proteomes" id="UP000033411"/>
    </source>
</evidence>
<dbReference type="OrthoDB" id="8582409at2"/>
<evidence type="ECO:0000259" key="4">
    <source>
        <dbReference type="PROSITE" id="PS51071"/>
    </source>
</evidence>
<dbReference type="InterPro" id="IPR036388">
    <property type="entry name" value="WH-like_DNA-bd_sf"/>
</dbReference>
<dbReference type="STRING" id="1293439.WH87_03485"/>
<dbReference type="PANTHER" id="PTHR30514">
    <property type="entry name" value="GLUCOKINASE"/>
    <property type="match status" value="1"/>
</dbReference>
<sequence length="316" mass="33518">MTETAKTFSVLDRIVTCQSRMPTSVAKIAAVLIEDPRAPLTLSITALAKRAGTSAATVTRFSRMIGYASFSDLRVGVAEDVGRGRSKAAWIADISRSFGPNDPPEEICNALFNTHMLSLQTTASLIDLPTALRVAKMVVQSRHLDVYGVGGSALTAQEAEARLYRIGVGVHAWSEIHDGLTSAAILDQQCVAIAISNTGHTEETIQMLTVAKAAGAHTVAITANSDSPLAKLAHDTLIAASPNGYLQPADLSARHSQLFVVDLLYVLIAQLAYDRTARLLAASAAAVAPRRRPIRRAASSMSAAHRVAAERPKEAS</sequence>
<dbReference type="InterPro" id="IPR047640">
    <property type="entry name" value="RpiR-like"/>
</dbReference>
<dbReference type="Gene3D" id="3.40.50.10490">
    <property type="entry name" value="Glucose-6-phosphate isomerase like protein, domain 1"/>
    <property type="match status" value="1"/>
</dbReference>
<dbReference type="SUPFAM" id="SSF53697">
    <property type="entry name" value="SIS domain"/>
    <property type="match status" value="1"/>
</dbReference>
<feature type="domain" description="SIS" evidence="5">
    <location>
        <begin position="134"/>
        <end position="274"/>
    </location>
</feature>
<dbReference type="CDD" id="cd05013">
    <property type="entry name" value="SIS_RpiR"/>
    <property type="match status" value="1"/>
</dbReference>